<protein>
    <submittedName>
        <fullName evidence="2">Uncharacterized protein</fullName>
    </submittedName>
</protein>
<accession>A0A4U5NR90</accession>
<dbReference type="EMBL" id="AZBU02000003">
    <property type="protein sequence ID" value="TKR86359.1"/>
    <property type="molecule type" value="Genomic_DNA"/>
</dbReference>
<reference evidence="2 3" key="1">
    <citation type="journal article" date="2015" name="Genome Biol.">
        <title>Comparative genomics of Steinernema reveals deeply conserved gene regulatory networks.</title>
        <authorList>
            <person name="Dillman A.R."/>
            <person name="Macchietto M."/>
            <person name="Porter C.F."/>
            <person name="Rogers A."/>
            <person name="Williams B."/>
            <person name="Antoshechkin I."/>
            <person name="Lee M.M."/>
            <person name="Goodwin Z."/>
            <person name="Lu X."/>
            <person name="Lewis E.E."/>
            <person name="Goodrich-Blair H."/>
            <person name="Stock S.P."/>
            <person name="Adams B.J."/>
            <person name="Sternberg P.W."/>
            <person name="Mortazavi A."/>
        </authorList>
    </citation>
    <scope>NUCLEOTIDE SEQUENCE [LARGE SCALE GENOMIC DNA]</scope>
    <source>
        <strain evidence="2 3">ALL</strain>
    </source>
</reference>
<comment type="caution">
    <text evidence="2">The sequence shown here is derived from an EMBL/GenBank/DDBJ whole genome shotgun (WGS) entry which is preliminary data.</text>
</comment>
<reference evidence="2 3" key="2">
    <citation type="journal article" date="2019" name="G3 (Bethesda)">
        <title>Hybrid Assembly of the Genome of the Entomopathogenic Nematode Steinernema carpocapsae Identifies the X-Chromosome.</title>
        <authorList>
            <person name="Serra L."/>
            <person name="Macchietto M."/>
            <person name="Macias-Munoz A."/>
            <person name="McGill C.J."/>
            <person name="Rodriguez I.M."/>
            <person name="Rodriguez B."/>
            <person name="Murad R."/>
            <person name="Mortazavi A."/>
        </authorList>
    </citation>
    <scope>NUCLEOTIDE SEQUENCE [LARGE SCALE GENOMIC DNA]</scope>
    <source>
        <strain evidence="2 3">ALL</strain>
    </source>
</reference>
<dbReference type="AlphaFoldDB" id="A0A4U5NR90"/>
<organism evidence="2 3">
    <name type="scientific">Steinernema carpocapsae</name>
    <name type="common">Entomopathogenic nematode</name>
    <dbReference type="NCBI Taxonomy" id="34508"/>
    <lineage>
        <taxon>Eukaryota</taxon>
        <taxon>Metazoa</taxon>
        <taxon>Ecdysozoa</taxon>
        <taxon>Nematoda</taxon>
        <taxon>Chromadorea</taxon>
        <taxon>Rhabditida</taxon>
        <taxon>Tylenchina</taxon>
        <taxon>Panagrolaimomorpha</taxon>
        <taxon>Strongyloidoidea</taxon>
        <taxon>Steinernematidae</taxon>
        <taxon>Steinernema</taxon>
    </lineage>
</organism>
<sequence length="88" mass="10449">MPPLSSVHAKTPDFSEKSAKNEPKQAKTVQNEREWMRKRSATLATLSTAPTRHRFRQTWAQNVEDDLVLNPARKIFDWQRDARERRRF</sequence>
<proteinExistence type="predicted"/>
<keyword evidence="3" id="KW-1185">Reference proteome</keyword>
<feature type="compositionally biased region" description="Basic and acidic residues" evidence="1">
    <location>
        <begin position="10"/>
        <end position="33"/>
    </location>
</feature>
<evidence type="ECO:0000313" key="3">
    <source>
        <dbReference type="Proteomes" id="UP000298663"/>
    </source>
</evidence>
<name>A0A4U5NR90_STECR</name>
<evidence type="ECO:0000313" key="2">
    <source>
        <dbReference type="EMBL" id="TKR86359.1"/>
    </source>
</evidence>
<dbReference type="Proteomes" id="UP000298663">
    <property type="component" value="Unassembled WGS sequence"/>
</dbReference>
<gene>
    <name evidence="2" type="ORF">L596_010966</name>
</gene>
<feature type="region of interest" description="Disordered" evidence="1">
    <location>
        <begin position="1"/>
        <end position="33"/>
    </location>
</feature>
<evidence type="ECO:0000256" key="1">
    <source>
        <dbReference type="SAM" id="MobiDB-lite"/>
    </source>
</evidence>